<dbReference type="ExpressionAtlas" id="A5APS5">
    <property type="expression patterns" value="baseline and differential"/>
</dbReference>
<keyword evidence="1" id="KW-0805">Transcription regulation</keyword>
<evidence type="ECO:0000256" key="2">
    <source>
        <dbReference type="ARBA" id="ARBA00023163"/>
    </source>
</evidence>
<name>A5APS5_VITVI</name>
<protein>
    <submittedName>
        <fullName evidence="3">Uncharacterized protein</fullName>
    </submittedName>
</protein>
<dbReference type="AlphaFoldDB" id="A5APS5"/>
<evidence type="ECO:0000256" key="1">
    <source>
        <dbReference type="ARBA" id="ARBA00023015"/>
    </source>
</evidence>
<proteinExistence type="predicted"/>
<dbReference type="Pfam" id="PF03514">
    <property type="entry name" value="GRAS"/>
    <property type="match status" value="1"/>
</dbReference>
<gene>
    <name evidence="3" type="ORF">VITISV_031083</name>
</gene>
<sequence length="545" mass="60676">MIQEDGSSSVTSSPLQIFSLMSLSPGLGSPYPWLKELKSEERGLYLIRLLVACANHVAAGSIENANIGLEHISHLASPDGDTVQRIAAYFTEALADRMLKGWPGLHKALNSTKISSISEEILVQKLFFELCPFLKLSYVITNQAIIEAMEGEKMVHIIDLNSFESAQWINLLQSLSARPEGPPHLRITGIHEQKEVLDLMALQLTKEAEKLDIPFQFNPIVSKLENLDFESLRVKTGEALAISSVLQLHTLLAIDDEMVGKSPSASKNTSAVHLQRVLQMNQRTLGEWLEKDLPNVYIPSPESASASTTSPLSLASSPKMGSFLAALWGLSPKLMVVTEQESNNNCPTLMERVMEALNFYAALFDCLESTLSRASIERQKVEKMLFGEEIKNIIACEGPERKERHEKLEKWVMRLELAGFGRVPLSYQGMLQASRLLVSYGYDGYRMKEENGCLVICWQDRPLFSVSAWRFKSLIFGSSVSNHNVYVQVQKLGLKFDINGWAIWSRRPGLIRTYGRALNLKDGTEVPASAAPNVPILSTTSRPRA</sequence>
<organism evidence="3">
    <name type="scientific">Vitis vinifera</name>
    <name type="common">Grape</name>
    <dbReference type="NCBI Taxonomy" id="29760"/>
    <lineage>
        <taxon>Eukaryota</taxon>
        <taxon>Viridiplantae</taxon>
        <taxon>Streptophyta</taxon>
        <taxon>Embryophyta</taxon>
        <taxon>Tracheophyta</taxon>
        <taxon>Spermatophyta</taxon>
        <taxon>Magnoliopsida</taxon>
        <taxon>eudicotyledons</taxon>
        <taxon>Gunneridae</taxon>
        <taxon>Pentapetalae</taxon>
        <taxon>rosids</taxon>
        <taxon>Vitales</taxon>
        <taxon>Vitaceae</taxon>
        <taxon>Viteae</taxon>
        <taxon>Vitis</taxon>
    </lineage>
</organism>
<dbReference type="EMBL" id="AM431683">
    <property type="protein sequence ID" value="CAN67001.1"/>
    <property type="molecule type" value="Genomic_DNA"/>
</dbReference>
<evidence type="ECO:0000313" key="3">
    <source>
        <dbReference type="EMBL" id="CAN67001.1"/>
    </source>
</evidence>
<dbReference type="InterPro" id="IPR005202">
    <property type="entry name" value="TF_GRAS"/>
</dbReference>
<keyword evidence="2" id="KW-0804">Transcription</keyword>
<dbReference type="OrthoDB" id="762338at2759"/>
<reference evidence="3" key="1">
    <citation type="journal article" date="2007" name="PLoS ONE">
        <title>The first genome sequence of an elite grapevine cultivar (Pinot noir Vitis vinifera L.): coping with a highly heterozygous genome.</title>
        <authorList>
            <person name="Velasco R."/>
            <person name="Zharkikh A."/>
            <person name="Troggio M."/>
            <person name="Cartwright D.A."/>
            <person name="Cestaro A."/>
            <person name="Pruss D."/>
            <person name="Pindo M."/>
            <person name="FitzGerald L.M."/>
            <person name="Vezzulli S."/>
            <person name="Reid J."/>
            <person name="Malacarne G."/>
            <person name="Iliev D."/>
            <person name="Coppola G."/>
            <person name="Wardell B."/>
            <person name="Micheletti D."/>
            <person name="Macalma T."/>
            <person name="Facci M."/>
            <person name="Mitchell J.T."/>
            <person name="Perazzolli M."/>
            <person name="Eldredge G."/>
            <person name="Gatto P."/>
            <person name="Oyzerski R."/>
            <person name="Moretto M."/>
            <person name="Gutin N."/>
            <person name="Stefanini M."/>
            <person name="Chen Y."/>
            <person name="Segala C."/>
            <person name="Davenport C."/>
            <person name="Dematte L."/>
            <person name="Mraz A."/>
            <person name="Battilana J."/>
            <person name="Stormo K."/>
            <person name="Costa F."/>
            <person name="Tao Q."/>
            <person name="Si-Ammour A."/>
            <person name="Harkins T."/>
            <person name="Lackey A."/>
            <person name="Perbost C."/>
            <person name="Taillon B."/>
            <person name="Stella A."/>
            <person name="Solovyev V."/>
            <person name="Fawcett J.A."/>
            <person name="Sterck L."/>
            <person name="Vandepoele K."/>
            <person name="Grando S.M."/>
            <person name="Toppo S."/>
            <person name="Moser C."/>
            <person name="Lanchbury J."/>
            <person name="Bogden R."/>
            <person name="Skolnick M."/>
            <person name="Sgaramella V."/>
            <person name="Bhatnagar S.K."/>
            <person name="Fontana P."/>
            <person name="Gutin A."/>
            <person name="Van de Peer Y."/>
            <person name="Salamini F."/>
            <person name="Viola R."/>
        </authorList>
    </citation>
    <scope>NUCLEOTIDE SEQUENCE</scope>
</reference>
<accession>A5APS5</accession>
<dbReference type="PANTHER" id="PTHR31636">
    <property type="entry name" value="OSJNBA0084A10.13 PROTEIN-RELATED"/>
    <property type="match status" value="1"/>
</dbReference>